<dbReference type="InterPro" id="IPR026881">
    <property type="entry name" value="WYL_dom"/>
</dbReference>
<dbReference type="InterPro" id="IPR051534">
    <property type="entry name" value="CBASS_pafABC_assoc_protein"/>
</dbReference>
<protein>
    <submittedName>
        <fullName evidence="3">WYL domain-containing protein</fullName>
    </submittedName>
</protein>
<dbReference type="Pfam" id="PF08279">
    <property type="entry name" value="HTH_11"/>
    <property type="match status" value="1"/>
</dbReference>
<keyword evidence="4" id="KW-1185">Reference proteome</keyword>
<dbReference type="InterPro" id="IPR036388">
    <property type="entry name" value="WH-like_DNA-bd_sf"/>
</dbReference>
<feature type="domain" description="WYL" evidence="2">
    <location>
        <begin position="136"/>
        <end position="205"/>
    </location>
</feature>
<dbReference type="PANTHER" id="PTHR34580:SF3">
    <property type="entry name" value="PROTEIN PAFB"/>
    <property type="match status" value="1"/>
</dbReference>
<dbReference type="InterPro" id="IPR036390">
    <property type="entry name" value="WH_DNA-bd_sf"/>
</dbReference>
<dbReference type="STRING" id="521013.SAMN04488567_0525"/>
<evidence type="ECO:0000313" key="3">
    <source>
        <dbReference type="EMBL" id="SDE01560.1"/>
    </source>
</evidence>
<evidence type="ECO:0000259" key="1">
    <source>
        <dbReference type="Pfam" id="PF08279"/>
    </source>
</evidence>
<sequence>MTRSDRLVEMIRILRDGRLHRAEDLARRLGTSLRTIYRDMDALIAAGVPIEGRRGLGYRAAAAITLPPMNLSGTELEALHLGLAAVARSGDPEQQEAARSLLSRIDAALPEDRLDAAPGWLGRGPRIGDAVAGFRHVASLRAAIRARQKIRVAVTAQAGPQAVPEVDVLRPLRLDYWGRVWTLTGWSETRRDFADIRVDRIATLSVLPQLFVDEPGRTLGDLEARRD</sequence>
<dbReference type="PROSITE" id="PS52050">
    <property type="entry name" value="WYL"/>
    <property type="match status" value="1"/>
</dbReference>
<dbReference type="Proteomes" id="UP000198922">
    <property type="component" value="Unassembled WGS sequence"/>
</dbReference>
<dbReference type="PANTHER" id="PTHR34580">
    <property type="match status" value="1"/>
</dbReference>
<gene>
    <name evidence="3" type="ORF">SAMN04488567_0525</name>
</gene>
<dbReference type="EMBL" id="FNAT01000001">
    <property type="protein sequence ID" value="SDE01560.1"/>
    <property type="molecule type" value="Genomic_DNA"/>
</dbReference>
<reference evidence="4" key="1">
    <citation type="submission" date="2016-10" db="EMBL/GenBank/DDBJ databases">
        <authorList>
            <person name="Varghese N."/>
            <person name="Submissions S."/>
        </authorList>
    </citation>
    <scope>NUCLEOTIDE SEQUENCE [LARGE SCALE GENOMIC DNA]</scope>
    <source>
        <strain evidence="4">DSM 21424</strain>
    </source>
</reference>
<dbReference type="AlphaFoldDB" id="A0A1G6ZG72"/>
<name>A0A1G6ZG72_9RHOB</name>
<dbReference type="InterPro" id="IPR013196">
    <property type="entry name" value="HTH_11"/>
</dbReference>
<accession>A0A1G6ZG72</accession>
<dbReference type="OrthoDB" id="9807255at2"/>
<dbReference type="SUPFAM" id="SSF46785">
    <property type="entry name" value="Winged helix' DNA-binding domain"/>
    <property type="match status" value="1"/>
</dbReference>
<evidence type="ECO:0000313" key="4">
    <source>
        <dbReference type="Proteomes" id="UP000198922"/>
    </source>
</evidence>
<dbReference type="Pfam" id="PF13280">
    <property type="entry name" value="WYL"/>
    <property type="match status" value="1"/>
</dbReference>
<proteinExistence type="predicted"/>
<dbReference type="Gene3D" id="1.10.10.10">
    <property type="entry name" value="Winged helix-like DNA-binding domain superfamily/Winged helix DNA-binding domain"/>
    <property type="match status" value="1"/>
</dbReference>
<organism evidence="3 4">
    <name type="scientific">Limimaricola pyoseonensis</name>
    <dbReference type="NCBI Taxonomy" id="521013"/>
    <lineage>
        <taxon>Bacteria</taxon>
        <taxon>Pseudomonadati</taxon>
        <taxon>Pseudomonadota</taxon>
        <taxon>Alphaproteobacteria</taxon>
        <taxon>Rhodobacterales</taxon>
        <taxon>Paracoccaceae</taxon>
        <taxon>Limimaricola</taxon>
    </lineage>
</organism>
<feature type="domain" description="Helix-turn-helix type 11" evidence="1">
    <location>
        <begin position="9"/>
        <end position="59"/>
    </location>
</feature>
<dbReference type="RefSeq" id="WP_090109100.1">
    <property type="nucleotide sequence ID" value="NZ_FNAT01000001.1"/>
</dbReference>
<evidence type="ECO:0000259" key="2">
    <source>
        <dbReference type="Pfam" id="PF13280"/>
    </source>
</evidence>